<evidence type="ECO:0000256" key="2">
    <source>
        <dbReference type="ARBA" id="ARBA00022942"/>
    </source>
</evidence>
<gene>
    <name evidence="5" type="ORF">BLNAU_40</name>
</gene>
<name>A0ABQ9YLV0_9EUKA</name>
<accession>A0ABQ9YLV0</accession>
<dbReference type="Gene3D" id="3.60.20.10">
    <property type="entry name" value="Glutamine Phosphoribosylpyrophosphate, subunit 1, domain 1"/>
    <property type="match status" value="1"/>
</dbReference>
<keyword evidence="3 4" id="KW-0539">Nucleus</keyword>
<evidence type="ECO:0000313" key="5">
    <source>
        <dbReference type="EMBL" id="KAK2964740.1"/>
    </source>
</evidence>
<reference evidence="5 6" key="1">
    <citation type="journal article" date="2022" name="bioRxiv">
        <title>Genomics of Preaxostyla Flagellates Illuminates Evolutionary Transitions and the Path Towards Mitochondrial Loss.</title>
        <authorList>
            <person name="Novak L.V.F."/>
            <person name="Treitli S.C."/>
            <person name="Pyrih J."/>
            <person name="Halakuc P."/>
            <person name="Pipaliya S.V."/>
            <person name="Vacek V."/>
            <person name="Brzon O."/>
            <person name="Soukal P."/>
            <person name="Eme L."/>
            <person name="Dacks J.B."/>
            <person name="Karnkowska A."/>
            <person name="Elias M."/>
            <person name="Hampl V."/>
        </authorList>
    </citation>
    <scope>NUCLEOTIDE SEQUENCE [LARGE SCALE GENOMIC DNA]</scope>
    <source>
        <strain evidence="5">NAU3</strain>
        <tissue evidence="5">Gut</tissue>
    </source>
</reference>
<evidence type="ECO:0000256" key="1">
    <source>
        <dbReference type="ARBA" id="ARBA00022490"/>
    </source>
</evidence>
<protein>
    <recommendedName>
        <fullName evidence="4">Proteasome subunit beta</fullName>
    </recommendedName>
</protein>
<dbReference type="PANTHER" id="PTHR32194:SF6">
    <property type="entry name" value="PROTEASOME SUBUNIT BETA"/>
    <property type="match status" value="1"/>
</dbReference>
<dbReference type="SUPFAM" id="SSF56235">
    <property type="entry name" value="N-terminal nucleophile aminohydrolases (Ntn hydrolases)"/>
    <property type="match status" value="1"/>
</dbReference>
<evidence type="ECO:0000313" key="6">
    <source>
        <dbReference type="Proteomes" id="UP001281761"/>
    </source>
</evidence>
<keyword evidence="1 4" id="KW-0963">Cytoplasm</keyword>
<dbReference type="EMBL" id="JARBJD010000001">
    <property type="protein sequence ID" value="KAK2964740.1"/>
    <property type="molecule type" value="Genomic_DNA"/>
</dbReference>
<keyword evidence="2 4" id="KW-0647">Proteasome</keyword>
<dbReference type="InterPro" id="IPR001353">
    <property type="entry name" value="Proteasome_sua/b"/>
</dbReference>
<dbReference type="InterPro" id="IPR016295">
    <property type="entry name" value="Proteasome_beta4"/>
</dbReference>
<dbReference type="PROSITE" id="PS00854">
    <property type="entry name" value="PROTEASOME_BETA_1"/>
    <property type="match status" value="1"/>
</dbReference>
<evidence type="ECO:0000256" key="4">
    <source>
        <dbReference type="PIRNR" id="PIRNR001213"/>
    </source>
</evidence>
<organism evidence="5 6">
    <name type="scientific">Blattamonas nauphoetae</name>
    <dbReference type="NCBI Taxonomy" id="2049346"/>
    <lineage>
        <taxon>Eukaryota</taxon>
        <taxon>Metamonada</taxon>
        <taxon>Preaxostyla</taxon>
        <taxon>Oxymonadida</taxon>
        <taxon>Blattamonas</taxon>
    </lineage>
</organism>
<dbReference type="Proteomes" id="UP001281761">
    <property type="component" value="Unassembled WGS sequence"/>
</dbReference>
<dbReference type="Pfam" id="PF00227">
    <property type="entry name" value="Proteasome"/>
    <property type="match status" value="1"/>
</dbReference>
<comment type="function">
    <text evidence="4">Non-catalytic component of the proteasome.</text>
</comment>
<keyword evidence="6" id="KW-1185">Reference proteome</keyword>
<dbReference type="InterPro" id="IPR016050">
    <property type="entry name" value="Proteasome_bsu_CS"/>
</dbReference>
<comment type="similarity">
    <text evidence="4">Belongs to the peptidase T1B family.</text>
</comment>
<dbReference type="InterPro" id="IPR029055">
    <property type="entry name" value="Ntn_hydrolases_N"/>
</dbReference>
<evidence type="ECO:0000256" key="3">
    <source>
        <dbReference type="ARBA" id="ARBA00023242"/>
    </source>
</evidence>
<comment type="caution">
    <text evidence="5">The sequence shown here is derived from an EMBL/GenBank/DDBJ whole genome shotgun (WGS) entry which is preliminary data.</text>
</comment>
<comment type="subcellular location">
    <subcellularLocation>
        <location evidence="4">Cytoplasm</location>
    </subcellularLocation>
    <subcellularLocation>
        <location evidence="4">Nucleus</location>
    </subcellularLocation>
</comment>
<sequence>MEVYSSCGSVLGIKYKNGVLLASEKIINSGKTARYFGIERTMRISPTCLITASGEYSDFQEVTTILKERQESDFCHNDSHSISPKSFHSYATRIMFQRRNKQKPYALRLVVAGIESAKPFLGTVDVYGTPIVDHYVATGIGEHIAKPILIKAYAENQSMTREEAEKVLTDAMTVLFMRDCRGYPHLEISGIEIDANGKVQVLEPKDVEINTKNRWPSPNSVDLPI</sequence>
<dbReference type="PIRSF" id="PIRSF001213">
    <property type="entry name" value="Psome_endopept_beta"/>
    <property type="match status" value="1"/>
</dbReference>
<dbReference type="GO" id="GO:0000502">
    <property type="term" value="C:proteasome complex"/>
    <property type="evidence" value="ECO:0007669"/>
    <property type="project" value="UniProtKB-KW"/>
</dbReference>
<proteinExistence type="inferred from homology"/>
<dbReference type="InterPro" id="IPR023333">
    <property type="entry name" value="Proteasome_suB-type"/>
</dbReference>
<dbReference type="PANTHER" id="PTHR32194">
    <property type="entry name" value="METALLOPROTEASE TLDD"/>
    <property type="match status" value="1"/>
</dbReference>